<evidence type="ECO:0000313" key="6">
    <source>
        <dbReference type="EMBL" id="PYY29655.1"/>
    </source>
</evidence>
<dbReference type="InterPro" id="IPR003439">
    <property type="entry name" value="ABC_transporter-like_ATP-bd"/>
</dbReference>
<organism evidence="6 7">
    <name type="scientific">Paenibacillus illinoisensis</name>
    <dbReference type="NCBI Taxonomy" id="59845"/>
    <lineage>
        <taxon>Bacteria</taxon>
        <taxon>Bacillati</taxon>
        <taxon>Bacillota</taxon>
        <taxon>Bacilli</taxon>
        <taxon>Bacillales</taxon>
        <taxon>Paenibacillaceae</taxon>
        <taxon>Paenibacillus</taxon>
    </lineage>
</organism>
<evidence type="ECO:0000256" key="3">
    <source>
        <dbReference type="ARBA" id="ARBA00022741"/>
    </source>
</evidence>
<dbReference type="GO" id="GO:0005524">
    <property type="term" value="F:ATP binding"/>
    <property type="evidence" value="ECO:0007669"/>
    <property type="project" value="UniProtKB-KW"/>
</dbReference>
<evidence type="ECO:0000256" key="1">
    <source>
        <dbReference type="ARBA" id="ARBA00005417"/>
    </source>
</evidence>
<comment type="caution">
    <text evidence="6">The sequence shown here is derived from an EMBL/GenBank/DDBJ whole genome shotgun (WGS) entry which is preliminary data.</text>
</comment>
<dbReference type="Gene3D" id="3.40.50.300">
    <property type="entry name" value="P-loop containing nucleotide triphosphate hydrolases"/>
    <property type="match status" value="1"/>
</dbReference>
<dbReference type="SUPFAM" id="SSF52540">
    <property type="entry name" value="P-loop containing nucleoside triphosphate hydrolases"/>
    <property type="match status" value="1"/>
</dbReference>
<dbReference type="SMART" id="SM00382">
    <property type="entry name" value="AAA"/>
    <property type="match status" value="1"/>
</dbReference>
<accession>A0A2W0CN92</accession>
<sequence length="241" mass="27095">MVEKRREGLAQVTDVSKNLKGKQLVQNISFQIHSGQTVALCGGNGAGKSTVLRMIVGIMRPTLGDIVVNSLRPWAERKSYAEQVGYMPDDFQFNQGLSAQETLQFWADLKRVSFTRVDDVLATVGLDTHRKQRVTTFSKGMRQRLLLAQSLLAKPALLVLDEPTNGLDPFWMRELVQLLKEFKREGQMIIFSTHQLEIAEEVADEVVFMNEGKNVGTGPTATFREQFGSLYHAFHHSLGMK</sequence>
<feature type="domain" description="ABC transporter" evidence="5">
    <location>
        <begin position="10"/>
        <end position="236"/>
    </location>
</feature>
<reference evidence="6 7" key="1">
    <citation type="submission" date="2018-01" db="EMBL/GenBank/DDBJ databases">
        <title>Genome sequence of the PGP bacterium Paenibacillus illinoisensis E3.</title>
        <authorList>
            <person name="Rolli E."/>
            <person name="Marasco R."/>
            <person name="Bessem C."/>
            <person name="Michoud G."/>
            <person name="Gaiarsa S."/>
            <person name="Borin S."/>
            <person name="Daffonchio D."/>
        </authorList>
    </citation>
    <scope>NUCLEOTIDE SEQUENCE [LARGE SCALE GENOMIC DNA]</scope>
    <source>
        <strain evidence="6 7">E3</strain>
    </source>
</reference>
<evidence type="ECO:0000313" key="7">
    <source>
        <dbReference type="Proteomes" id="UP000247459"/>
    </source>
</evidence>
<name>A0A2W0CN92_9BACL</name>
<comment type="similarity">
    <text evidence="1">Belongs to the ABC transporter superfamily.</text>
</comment>
<keyword evidence="3" id="KW-0547">Nucleotide-binding</keyword>
<dbReference type="RefSeq" id="WP_181429736.1">
    <property type="nucleotide sequence ID" value="NZ_PRLG01000015.1"/>
</dbReference>
<dbReference type="PANTHER" id="PTHR43335">
    <property type="entry name" value="ABC TRANSPORTER, ATP-BINDING PROTEIN"/>
    <property type="match status" value="1"/>
</dbReference>
<dbReference type="InterPro" id="IPR017871">
    <property type="entry name" value="ABC_transporter-like_CS"/>
</dbReference>
<dbReference type="InterPro" id="IPR003593">
    <property type="entry name" value="AAA+_ATPase"/>
</dbReference>
<evidence type="ECO:0000256" key="2">
    <source>
        <dbReference type="ARBA" id="ARBA00022448"/>
    </source>
</evidence>
<protein>
    <submittedName>
        <fullName evidence="6">ABC transporter family protein</fullName>
    </submittedName>
</protein>
<keyword evidence="2" id="KW-0813">Transport</keyword>
<dbReference type="InterPro" id="IPR027417">
    <property type="entry name" value="P-loop_NTPase"/>
</dbReference>
<dbReference type="PROSITE" id="PS50893">
    <property type="entry name" value="ABC_TRANSPORTER_2"/>
    <property type="match status" value="1"/>
</dbReference>
<dbReference type="GO" id="GO:0016887">
    <property type="term" value="F:ATP hydrolysis activity"/>
    <property type="evidence" value="ECO:0007669"/>
    <property type="project" value="InterPro"/>
</dbReference>
<dbReference type="Proteomes" id="UP000247459">
    <property type="component" value="Unassembled WGS sequence"/>
</dbReference>
<dbReference type="PROSITE" id="PS00211">
    <property type="entry name" value="ABC_TRANSPORTER_1"/>
    <property type="match status" value="1"/>
</dbReference>
<dbReference type="Pfam" id="PF00005">
    <property type="entry name" value="ABC_tran"/>
    <property type="match status" value="1"/>
</dbReference>
<keyword evidence="4" id="KW-0067">ATP-binding</keyword>
<dbReference type="EMBL" id="PRLG01000015">
    <property type="protein sequence ID" value="PYY29655.1"/>
    <property type="molecule type" value="Genomic_DNA"/>
</dbReference>
<proteinExistence type="inferred from homology"/>
<dbReference type="AlphaFoldDB" id="A0A2W0CN92"/>
<dbReference type="CDD" id="cd03230">
    <property type="entry name" value="ABC_DR_subfamily_A"/>
    <property type="match status" value="1"/>
</dbReference>
<gene>
    <name evidence="6" type="primary">nosF</name>
    <name evidence="6" type="ORF">PIL02S_01855</name>
</gene>
<evidence type="ECO:0000256" key="4">
    <source>
        <dbReference type="ARBA" id="ARBA00022840"/>
    </source>
</evidence>
<evidence type="ECO:0000259" key="5">
    <source>
        <dbReference type="PROSITE" id="PS50893"/>
    </source>
</evidence>